<accession>A0A2G6PEF1</accession>
<comment type="caution">
    <text evidence="1">The sequence shown here is derived from an EMBL/GenBank/DDBJ whole genome shotgun (WGS) entry which is preliminary data.</text>
</comment>
<evidence type="ECO:0000313" key="2">
    <source>
        <dbReference type="Proteomes" id="UP000229278"/>
    </source>
</evidence>
<dbReference type="InterPro" id="IPR025528">
    <property type="entry name" value="BrnA_antitoxin"/>
</dbReference>
<dbReference type="Pfam" id="PF14384">
    <property type="entry name" value="BrnA_antitoxin"/>
    <property type="match status" value="1"/>
</dbReference>
<protein>
    <submittedName>
        <fullName evidence="1">3-oxoacyl-ACP synthase</fullName>
    </submittedName>
</protein>
<reference evidence="1 2" key="1">
    <citation type="submission" date="2017-10" db="EMBL/GenBank/DDBJ databases">
        <title>Novel microbial diversity and functional potential in the marine mammal oral microbiome.</title>
        <authorList>
            <person name="Dudek N.K."/>
            <person name="Sun C.L."/>
            <person name="Burstein D."/>
            <person name="Kantor R.S."/>
            <person name="Aliaga Goltsman D.S."/>
            <person name="Bik E.M."/>
            <person name="Thomas B.C."/>
            <person name="Banfield J.F."/>
            <person name="Relman D.A."/>
        </authorList>
    </citation>
    <scope>NUCLEOTIDE SEQUENCE [LARGE SCALE GENOMIC DNA]</scope>
    <source>
        <strain evidence="1">DOLJORAL78_50_517</strain>
    </source>
</reference>
<sequence length="96" mass="11286">MMTTTKKQLDDLKISNERLKGLAKRSDESIDYSDIPELDASFWQNANVVLPEKKERLTVRFDADIVSWFKQQGKGYQTRMNAVLRSYYEAHRNDLK</sequence>
<name>A0A2G6PEF1_9GAMM</name>
<proteinExistence type="predicted"/>
<organism evidence="1 2">
    <name type="scientific">Candidatus Contendibacter odensensis</name>
    <dbReference type="NCBI Taxonomy" id="1400860"/>
    <lineage>
        <taxon>Bacteria</taxon>
        <taxon>Pseudomonadati</taxon>
        <taxon>Pseudomonadota</taxon>
        <taxon>Gammaproteobacteria</taxon>
        <taxon>Candidatus Competibacteraceae</taxon>
        <taxon>Candidatus Contendibacter</taxon>
    </lineage>
</organism>
<gene>
    <name evidence="1" type="ORF">CSA09_04350</name>
</gene>
<dbReference type="Proteomes" id="UP000229278">
    <property type="component" value="Unassembled WGS sequence"/>
</dbReference>
<dbReference type="AlphaFoldDB" id="A0A2G6PEF1"/>
<evidence type="ECO:0000313" key="1">
    <source>
        <dbReference type="EMBL" id="PIE82924.1"/>
    </source>
</evidence>
<dbReference type="EMBL" id="PDTV01000010">
    <property type="protein sequence ID" value="PIE82924.1"/>
    <property type="molecule type" value="Genomic_DNA"/>
</dbReference>